<proteinExistence type="predicted"/>
<keyword evidence="2" id="KW-1185">Reference proteome</keyword>
<accession>A0AAN8P8N9</accession>
<evidence type="ECO:0008006" key="3">
    <source>
        <dbReference type="Google" id="ProtNLM"/>
    </source>
</evidence>
<comment type="caution">
    <text evidence="1">The sequence shown here is derived from an EMBL/GenBank/DDBJ whole genome shotgun (WGS) entry which is preliminary data.</text>
</comment>
<evidence type="ECO:0000313" key="1">
    <source>
        <dbReference type="EMBL" id="KAK6173277.1"/>
    </source>
</evidence>
<reference evidence="1 2" key="1">
    <citation type="submission" date="2024-01" db="EMBL/GenBank/DDBJ databases">
        <title>The genome of the rayed Mediterranean limpet Patella caerulea (Linnaeus, 1758).</title>
        <authorList>
            <person name="Anh-Thu Weber A."/>
            <person name="Halstead-Nussloch G."/>
        </authorList>
    </citation>
    <scope>NUCLEOTIDE SEQUENCE [LARGE SCALE GENOMIC DNA]</scope>
    <source>
        <strain evidence="1">AATW-2023a</strain>
        <tissue evidence="1">Whole specimen</tissue>
    </source>
</reference>
<dbReference type="AlphaFoldDB" id="A0AAN8P8N9"/>
<name>A0AAN8P8N9_PATCE</name>
<sequence length="140" mass="15646">MVKRSRVELATGQVEDNVAVPIPLVDRGRGDPRNILGIIIDRDEKNMYAICVKAGILKGKFSRNQFDLCPQQLLTKSDVDHTSTVTLRQAVHKESSCGGQGYVRCNCVGSKRCWTNRCKCFKNKLKCSSRCHSSLLCTNK</sequence>
<evidence type="ECO:0000313" key="2">
    <source>
        <dbReference type="Proteomes" id="UP001347796"/>
    </source>
</evidence>
<dbReference type="Proteomes" id="UP001347796">
    <property type="component" value="Unassembled WGS sequence"/>
</dbReference>
<organism evidence="1 2">
    <name type="scientific">Patella caerulea</name>
    <name type="common">Rayed Mediterranean limpet</name>
    <dbReference type="NCBI Taxonomy" id="87958"/>
    <lineage>
        <taxon>Eukaryota</taxon>
        <taxon>Metazoa</taxon>
        <taxon>Spiralia</taxon>
        <taxon>Lophotrochozoa</taxon>
        <taxon>Mollusca</taxon>
        <taxon>Gastropoda</taxon>
        <taxon>Patellogastropoda</taxon>
        <taxon>Patelloidea</taxon>
        <taxon>Patellidae</taxon>
        <taxon>Patella</taxon>
    </lineage>
</organism>
<protein>
    <recommendedName>
        <fullName evidence="3">CRC domain-containing protein</fullName>
    </recommendedName>
</protein>
<gene>
    <name evidence="1" type="ORF">SNE40_016757</name>
</gene>
<dbReference type="EMBL" id="JAZGQO010000011">
    <property type="protein sequence ID" value="KAK6173277.1"/>
    <property type="molecule type" value="Genomic_DNA"/>
</dbReference>